<evidence type="ECO:0000256" key="2">
    <source>
        <dbReference type="ARBA" id="ARBA00023027"/>
    </source>
</evidence>
<dbReference type="InterPro" id="IPR036873">
    <property type="entry name" value="Rhodanese-like_dom_sf"/>
</dbReference>
<evidence type="ECO:0000256" key="3">
    <source>
        <dbReference type="ARBA" id="ARBA00023239"/>
    </source>
</evidence>
<evidence type="ECO:0000259" key="5">
    <source>
        <dbReference type="PROSITE" id="PS50206"/>
    </source>
</evidence>
<evidence type="ECO:0000313" key="7">
    <source>
        <dbReference type="Proteomes" id="UP000604825"/>
    </source>
</evidence>
<dbReference type="InterPro" id="IPR036291">
    <property type="entry name" value="NAD(P)-bd_dom_sf"/>
</dbReference>
<dbReference type="InterPro" id="IPR001763">
    <property type="entry name" value="Rhodanese-like_dom"/>
</dbReference>
<dbReference type="Pfam" id="PF00581">
    <property type="entry name" value="Rhodanese"/>
    <property type="match status" value="1"/>
</dbReference>
<dbReference type="PROSITE" id="PS50206">
    <property type="entry name" value="RHODANESE_3"/>
    <property type="match status" value="1"/>
</dbReference>
<dbReference type="Gene3D" id="3.40.250.10">
    <property type="entry name" value="Rhodanese-like domain"/>
    <property type="match status" value="1"/>
</dbReference>
<dbReference type="Proteomes" id="UP000604825">
    <property type="component" value="Unassembled WGS sequence"/>
</dbReference>
<protein>
    <recommendedName>
        <fullName evidence="5">Rhodanese domain-containing protein</fullName>
    </recommendedName>
</protein>
<dbReference type="CDD" id="cd00158">
    <property type="entry name" value="RHOD"/>
    <property type="match status" value="1"/>
</dbReference>
<dbReference type="AlphaFoldDB" id="A0A811PRG0"/>
<dbReference type="Pfam" id="PF16363">
    <property type="entry name" value="GDP_Man_Dehyd"/>
    <property type="match status" value="1"/>
</dbReference>
<dbReference type="Gene3D" id="3.40.50.720">
    <property type="entry name" value="NAD(P)-binding Rossmann-like Domain"/>
    <property type="match status" value="1"/>
</dbReference>
<evidence type="ECO:0000256" key="1">
    <source>
        <dbReference type="ARBA" id="ARBA00001911"/>
    </source>
</evidence>
<dbReference type="InterPro" id="IPR016040">
    <property type="entry name" value="NAD(P)-bd_dom"/>
</dbReference>
<dbReference type="CDD" id="cd05246">
    <property type="entry name" value="dTDP_GD_SDR_e"/>
    <property type="match status" value="1"/>
</dbReference>
<gene>
    <name evidence="6" type="ORF">NCGR_LOCUS32673</name>
</gene>
<keyword evidence="2" id="KW-0520">NAD</keyword>
<dbReference type="SUPFAM" id="SSF51735">
    <property type="entry name" value="NAD(P)-binding Rossmann-fold domains"/>
    <property type="match status" value="1"/>
</dbReference>
<proteinExistence type="predicted"/>
<dbReference type="SUPFAM" id="SSF52821">
    <property type="entry name" value="Rhodanese/Cell cycle control phosphatase"/>
    <property type="match status" value="1"/>
</dbReference>
<evidence type="ECO:0000256" key="4">
    <source>
        <dbReference type="SAM" id="MobiDB-lite"/>
    </source>
</evidence>
<dbReference type="GO" id="GO:0008460">
    <property type="term" value="F:dTDP-glucose 4,6-dehydratase activity"/>
    <property type="evidence" value="ECO:0007669"/>
    <property type="project" value="InterPro"/>
</dbReference>
<name>A0A811PRG0_9POAL</name>
<comment type="caution">
    <text evidence="6">The sequence shown here is derived from an EMBL/GenBank/DDBJ whole genome shotgun (WGS) entry which is preliminary data.</text>
</comment>
<dbReference type="SMART" id="SM00450">
    <property type="entry name" value="RHOD"/>
    <property type="match status" value="1"/>
</dbReference>
<dbReference type="PANTHER" id="PTHR43000">
    <property type="entry name" value="DTDP-D-GLUCOSE 4,6-DEHYDRATASE-RELATED"/>
    <property type="match status" value="1"/>
</dbReference>
<dbReference type="OrthoDB" id="566238at2759"/>
<sequence>MAALTSPYKPKRILITGAAGFIASHVAIRIVQKYPEYKVVVLDKLDYCSNLKNLLPVSSYPNFKFVKGDIASADLVSFILATEGIDTVMHFAAQTHVDNSFGNSFEFTKNNIYGTHVLLESCRMADAGQIRRFIHVSTDEVYGETDGDAVVGNHEASQLLPTNPYAATKAGAEMLVMAYGRSYGLPVITTRGNNVYGPHQFPEKLIPKFLLLAMRGQRLPIHGDGTNVRSYLYCEDVAEAFEVVLHRGEVGHVYNIGTKKERTVMDVARDICGLFGLNADEAIEFVDNRPFNDQRYFLDDEKLKSLGWRERTHWEEGSGRPWSGSDAAACRSEAAPAVDVTAARDLIISSAGGHRYLDVRTEEELAKLGHLVEPQSSLNVPYMFITPEGSRVKNVQFVEQVASLLTSKEEPVLVGCQSGKRSELACIDLQAAGFKKVKNMGGGYLAWVHHGFPVHHGTTHSPSPATWNMMHLHVHQHRHQHQAAKPSLNGGHAQQQTDP</sequence>
<dbReference type="Gene3D" id="3.90.25.10">
    <property type="entry name" value="UDP-galactose 4-epimerase, domain 1"/>
    <property type="match status" value="1"/>
</dbReference>
<dbReference type="InterPro" id="IPR005888">
    <property type="entry name" value="dTDP_Gluc_deHydtase"/>
</dbReference>
<evidence type="ECO:0000313" key="6">
    <source>
        <dbReference type="EMBL" id="CAD6248548.1"/>
    </source>
</evidence>
<comment type="cofactor">
    <cofactor evidence="1">
        <name>NAD(+)</name>
        <dbReference type="ChEBI" id="CHEBI:57540"/>
    </cofactor>
</comment>
<reference evidence="6" key="1">
    <citation type="submission" date="2020-10" db="EMBL/GenBank/DDBJ databases">
        <authorList>
            <person name="Han B."/>
            <person name="Lu T."/>
            <person name="Zhao Q."/>
            <person name="Huang X."/>
            <person name="Zhao Y."/>
        </authorList>
    </citation>
    <scope>NUCLEOTIDE SEQUENCE</scope>
</reference>
<dbReference type="FunFam" id="3.40.50.720:FF:000304">
    <property type="entry name" value="UDP-glucose 4,6-dehydratase"/>
    <property type="match status" value="1"/>
</dbReference>
<feature type="domain" description="Rhodanese" evidence="5">
    <location>
        <begin position="350"/>
        <end position="456"/>
    </location>
</feature>
<organism evidence="6 7">
    <name type="scientific">Miscanthus lutarioriparius</name>
    <dbReference type="NCBI Taxonomy" id="422564"/>
    <lineage>
        <taxon>Eukaryota</taxon>
        <taxon>Viridiplantae</taxon>
        <taxon>Streptophyta</taxon>
        <taxon>Embryophyta</taxon>
        <taxon>Tracheophyta</taxon>
        <taxon>Spermatophyta</taxon>
        <taxon>Magnoliopsida</taxon>
        <taxon>Liliopsida</taxon>
        <taxon>Poales</taxon>
        <taxon>Poaceae</taxon>
        <taxon>PACMAD clade</taxon>
        <taxon>Panicoideae</taxon>
        <taxon>Andropogonodae</taxon>
        <taxon>Andropogoneae</taxon>
        <taxon>Saccharinae</taxon>
        <taxon>Miscanthus</taxon>
    </lineage>
</organism>
<feature type="region of interest" description="Disordered" evidence="4">
    <location>
        <begin position="476"/>
        <end position="499"/>
    </location>
</feature>
<keyword evidence="7" id="KW-1185">Reference proteome</keyword>
<accession>A0A811PRG0</accession>
<dbReference type="EMBL" id="CAJGYO010000007">
    <property type="protein sequence ID" value="CAD6248548.1"/>
    <property type="molecule type" value="Genomic_DNA"/>
</dbReference>
<dbReference type="GO" id="GO:0009225">
    <property type="term" value="P:nucleotide-sugar metabolic process"/>
    <property type="evidence" value="ECO:0007669"/>
    <property type="project" value="InterPro"/>
</dbReference>
<keyword evidence="3" id="KW-0456">Lyase</keyword>